<proteinExistence type="predicted"/>
<keyword evidence="2" id="KW-0808">Transferase</keyword>
<dbReference type="InterPro" id="IPR043129">
    <property type="entry name" value="ATPase_NBD"/>
</dbReference>
<organism evidence="2 3">
    <name type="scientific">Candidatus Carbonibacillus altaicus</name>
    <dbReference type="NCBI Taxonomy" id="2163959"/>
    <lineage>
        <taxon>Bacteria</taxon>
        <taxon>Bacillati</taxon>
        <taxon>Bacillota</taxon>
        <taxon>Bacilli</taxon>
        <taxon>Bacillales</taxon>
        <taxon>Candidatus Carbonibacillus</taxon>
    </lineage>
</organism>
<dbReference type="InterPro" id="IPR052519">
    <property type="entry name" value="Euk-type_GlcNAc_Kinase"/>
</dbReference>
<dbReference type="SUPFAM" id="SSF53067">
    <property type="entry name" value="Actin-like ATPase domain"/>
    <property type="match status" value="2"/>
</dbReference>
<dbReference type="Gene3D" id="3.30.420.40">
    <property type="match status" value="2"/>
</dbReference>
<dbReference type="InterPro" id="IPR002731">
    <property type="entry name" value="ATPase_BadF"/>
</dbReference>
<evidence type="ECO:0000313" key="3">
    <source>
        <dbReference type="Proteomes" id="UP000244338"/>
    </source>
</evidence>
<evidence type="ECO:0000259" key="1">
    <source>
        <dbReference type="Pfam" id="PF01869"/>
    </source>
</evidence>
<keyword evidence="2" id="KW-0418">Kinase</keyword>
<feature type="domain" description="ATPase BadF/BadG/BcrA/BcrD type" evidence="1">
    <location>
        <begin position="10"/>
        <end position="303"/>
    </location>
</feature>
<accession>A0A2R6Y1V1</accession>
<protein>
    <submittedName>
        <fullName evidence="2">Kinase similar to eukaryotic-like N-acetylglucosamine kinase</fullName>
    </submittedName>
</protein>
<dbReference type="AlphaFoldDB" id="A0A2R6Y1V1"/>
<evidence type="ECO:0000313" key="2">
    <source>
        <dbReference type="EMBL" id="PTQ56641.1"/>
    </source>
</evidence>
<dbReference type="PANTHER" id="PTHR43190:SF3">
    <property type="entry name" value="N-ACETYL-D-GLUCOSAMINE KINASE"/>
    <property type="match status" value="1"/>
</dbReference>
<dbReference type="EMBL" id="PEBX01000022">
    <property type="protein sequence ID" value="PTQ56641.1"/>
    <property type="molecule type" value="Genomic_DNA"/>
</dbReference>
<gene>
    <name evidence="2" type="ORF">BSOLF_2791</name>
</gene>
<sequence length="335" mass="35763">MNPERIPVYVGVDGGGTKTRAVVASGKGKVLLDLTDEGANVNRFGWKQATTVLSRIFEHIRGSLGDAVEFRGVFLGLSGMGREADRSRMATWLECAWPGVPTRVDHDALVALAAARGGEATGIVLIAGTGSIAFAYDEAGRAYRAGGWGYLLGDEGSGFALGRRALVRVVQSYDGRGAPTVLTDRVLEHFELDGIEALVRFVYRTPDILQRIPEVAPLVLTLAREGDAVAQAIVAEAVQALIDLVDAVQKQAFFSLERVSVVLAGGLMYLDSPLRMQVQAALADRYEVYPDVVPPVVGAVLLARRLAGDEDGNEAGSAFLDTLRHDIAVESPGYK</sequence>
<dbReference type="PANTHER" id="PTHR43190">
    <property type="entry name" value="N-ACETYL-D-GLUCOSAMINE KINASE"/>
    <property type="match status" value="1"/>
</dbReference>
<reference evidence="3" key="1">
    <citation type="journal article" date="2018" name="Sci. Rep.">
        <title>Lignite coal burning seam in the remote Altai Mountains harbors a hydrogen-driven thermophilic microbial community.</title>
        <authorList>
            <person name="Kadnikov V.V."/>
            <person name="Mardanov A.V."/>
            <person name="Ivasenko D.A."/>
            <person name="Antsiferov D.V."/>
            <person name="Beletsky A.V."/>
            <person name="Karnachuk O.V."/>
            <person name="Ravin N.V."/>
        </authorList>
    </citation>
    <scope>NUCLEOTIDE SEQUENCE [LARGE SCALE GENOMIC DNA]</scope>
</reference>
<name>A0A2R6Y1V1_9BACL</name>
<dbReference type="GO" id="GO:0016301">
    <property type="term" value="F:kinase activity"/>
    <property type="evidence" value="ECO:0007669"/>
    <property type="project" value="UniProtKB-KW"/>
</dbReference>
<dbReference type="Proteomes" id="UP000244338">
    <property type="component" value="Unassembled WGS sequence"/>
</dbReference>
<dbReference type="CDD" id="cd24007">
    <property type="entry name" value="ASKHA_NBD_eukNAGK-like"/>
    <property type="match status" value="1"/>
</dbReference>
<dbReference type="Pfam" id="PF01869">
    <property type="entry name" value="BcrAD_BadFG"/>
    <property type="match status" value="1"/>
</dbReference>
<comment type="caution">
    <text evidence="2">The sequence shown here is derived from an EMBL/GenBank/DDBJ whole genome shotgun (WGS) entry which is preliminary data.</text>
</comment>